<keyword evidence="1" id="KW-0472">Membrane</keyword>
<dbReference type="OrthoDB" id="3789827at2"/>
<evidence type="ECO:0000313" key="4">
    <source>
        <dbReference type="Proteomes" id="UP000245507"/>
    </source>
</evidence>
<keyword evidence="1" id="KW-0812">Transmembrane</keyword>
<feature type="domain" description="DUF6458" evidence="2">
    <location>
        <begin position="1"/>
        <end position="68"/>
    </location>
</feature>
<dbReference type="RefSeq" id="WP_109695737.1">
    <property type="nucleotide sequence ID" value="NZ_QGDD01000008.1"/>
</dbReference>
<dbReference type="Proteomes" id="UP000245507">
    <property type="component" value="Unassembled WGS sequence"/>
</dbReference>
<comment type="caution">
    <text evidence="3">The sequence shown here is derived from an EMBL/GenBank/DDBJ whole genome shotgun (WGS) entry which is preliminary data.</text>
</comment>
<dbReference type="EMBL" id="QGDD01000008">
    <property type="protein sequence ID" value="PWN01625.1"/>
    <property type="molecule type" value="Genomic_DNA"/>
</dbReference>
<name>A0A316TEE9_9ACTN</name>
<keyword evidence="4" id="KW-1185">Reference proteome</keyword>
<evidence type="ECO:0000313" key="3">
    <source>
        <dbReference type="EMBL" id="PWN01625.1"/>
    </source>
</evidence>
<gene>
    <name evidence="3" type="ORF">DJ010_16370</name>
</gene>
<protein>
    <recommendedName>
        <fullName evidence="2">DUF6458 domain-containing protein</fullName>
    </recommendedName>
</protein>
<feature type="transmembrane region" description="Helical" evidence="1">
    <location>
        <begin position="33"/>
        <end position="51"/>
    </location>
</feature>
<dbReference type="InterPro" id="IPR045597">
    <property type="entry name" value="DUF6458"/>
</dbReference>
<reference evidence="3 4" key="1">
    <citation type="submission" date="2018-05" db="EMBL/GenBank/DDBJ databases">
        <title>Nocardioides silvaticus genome.</title>
        <authorList>
            <person name="Li C."/>
            <person name="Wang G."/>
        </authorList>
    </citation>
    <scope>NUCLEOTIDE SEQUENCE [LARGE SCALE GENOMIC DNA]</scope>
    <source>
        <strain evidence="3 4">CCTCC AB 2018079</strain>
    </source>
</reference>
<evidence type="ECO:0000256" key="1">
    <source>
        <dbReference type="SAM" id="Phobius"/>
    </source>
</evidence>
<sequence>MAIGLGIVLIVAGLVLVLDAVNIDTSAVDTGTLGWILLVAGVLAIVISLIVNQQRTRSTVVEEHRDTRRPL</sequence>
<accession>A0A316TEE9</accession>
<dbReference type="AlphaFoldDB" id="A0A316TEE9"/>
<organism evidence="3 4">
    <name type="scientific">Nocardioides silvaticus</name>
    <dbReference type="NCBI Taxonomy" id="2201891"/>
    <lineage>
        <taxon>Bacteria</taxon>
        <taxon>Bacillati</taxon>
        <taxon>Actinomycetota</taxon>
        <taxon>Actinomycetes</taxon>
        <taxon>Propionibacteriales</taxon>
        <taxon>Nocardioidaceae</taxon>
        <taxon>Nocardioides</taxon>
    </lineage>
</organism>
<dbReference type="Pfam" id="PF20059">
    <property type="entry name" value="DUF6458"/>
    <property type="match status" value="1"/>
</dbReference>
<proteinExistence type="predicted"/>
<evidence type="ECO:0000259" key="2">
    <source>
        <dbReference type="Pfam" id="PF20059"/>
    </source>
</evidence>
<keyword evidence="1" id="KW-1133">Transmembrane helix</keyword>